<dbReference type="Proteomes" id="UP001392437">
    <property type="component" value="Unassembled WGS sequence"/>
</dbReference>
<dbReference type="SMART" id="SM00360">
    <property type="entry name" value="RRM"/>
    <property type="match status" value="1"/>
</dbReference>
<feature type="compositionally biased region" description="Basic residues" evidence="3">
    <location>
        <begin position="265"/>
        <end position="279"/>
    </location>
</feature>
<evidence type="ECO:0000256" key="3">
    <source>
        <dbReference type="SAM" id="MobiDB-lite"/>
    </source>
</evidence>
<feature type="compositionally biased region" description="Polar residues" evidence="3">
    <location>
        <begin position="253"/>
        <end position="264"/>
    </location>
</feature>
<feature type="region of interest" description="Disordered" evidence="3">
    <location>
        <begin position="221"/>
        <end position="303"/>
    </location>
</feature>
<dbReference type="InterPro" id="IPR050502">
    <property type="entry name" value="Euk_RNA-bind_prot"/>
</dbReference>
<evidence type="ECO:0000313" key="6">
    <source>
        <dbReference type="Proteomes" id="UP001392437"/>
    </source>
</evidence>
<proteinExistence type="predicted"/>
<gene>
    <name evidence="5" type="ORF">PG999_013531</name>
</gene>
<evidence type="ECO:0000256" key="2">
    <source>
        <dbReference type="PROSITE-ProRule" id="PRU00176"/>
    </source>
</evidence>
<name>A0AAW0QK38_9PEZI</name>
<dbReference type="InterPro" id="IPR012677">
    <property type="entry name" value="Nucleotide-bd_a/b_plait_sf"/>
</dbReference>
<dbReference type="CDD" id="cd00590">
    <property type="entry name" value="RRM_SF"/>
    <property type="match status" value="1"/>
</dbReference>
<dbReference type="InterPro" id="IPR000504">
    <property type="entry name" value="RRM_dom"/>
</dbReference>
<dbReference type="PANTHER" id="PTHR48025">
    <property type="entry name" value="OS02G0815200 PROTEIN"/>
    <property type="match status" value="1"/>
</dbReference>
<dbReference type="AlphaFoldDB" id="A0AAW0QK38"/>
<feature type="compositionally biased region" description="Basic and acidic residues" evidence="3">
    <location>
        <begin position="287"/>
        <end position="296"/>
    </location>
</feature>
<dbReference type="GO" id="GO:0003729">
    <property type="term" value="F:mRNA binding"/>
    <property type="evidence" value="ECO:0007669"/>
    <property type="project" value="TreeGrafter"/>
</dbReference>
<evidence type="ECO:0000256" key="1">
    <source>
        <dbReference type="ARBA" id="ARBA00022884"/>
    </source>
</evidence>
<feature type="domain" description="RRM" evidence="4">
    <location>
        <begin position="109"/>
        <end position="192"/>
    </location>
</feature>
<evidence type="ECO:0000259" key="4">
    <source>
        <dbReference type="PROSITE" id="PS50102"/>
    </source>
</evidence>
<feature type="region of interest" description="Disordered" evidence="3">
    <location>
        <begin position="1"/>
        <end position="100"/>
    </location>
</feature>
<comment type="caution">
    <text evidence="5">The sequence shown here is derived from an EMBL/GenBank/DDBJ whole genome shotgun (WGS) entry which is preliminary data.</text>
</comment>
<accession>A0AAW0QK38</accession>
<keyword evidence="6" id="KW-1185">Reference proteome</keyword>
<dbReference type="Gene3D" id="3.30.70.330">
    <property type="match status" value="1"/>
</dbReference>
<dbReference type="Pfam" id="PF00076">
    <property type="entry name" value="RRM_1"/>
    <property type="match status" value="1"/>
</dbReference>
<protein>
    <recommendedName>
        <fullName evidence="4">RRM domain-containing protein</fullName>
    </recommendedName>
</protein>
<dbReference type="EMBL" id="JAQQWP010000011">
    <property type="protein sequence ID" value="KAK8095509.1"/>
    <property type="molecule type" value="Genomic_DNA"/>
</dbReference>
<evidence type="ECO:0000313" key="5">
    <source>
        <dbReference type="EMBL" id="KAK8095509.1"/>
    </source>
</evidence>
<organism evidence="5 6">
    <name type="scientific">Apiospora kogelbergensis</name>
    <dbReference type="NCBI Taxonomy" id="1337665"/>
    <lineage>
        <taxon>Eukaryota</taxon>
        <taxon>Fungi</taxon>
        <taxon>Dikarya</taxon>
        <taxon>Ascomycota</taxon>
        <taxon>Pezizomycotina</taxon>
        <taxon>Sordariomycetes</taxon>
        <taxon>Xylariomycetidae</taxon>
        <taxon>Amphisphaeriales</taxon>
        <taxon>Apiosporaceae</taxon>
        <taxon>Apiospora</taxon>
    </lineage>
</organism>
<dbReference type="PROSITE" id="PS50102">
    <property type="entry name" value="RRM"/>
    <property type="match status" value="1"/>
</dbReference>
<dbReference type="SUPFAM" id="SSF54928">
    <property type="entry name" value="RNA-binding domain, RBD"/>
    <property type="match status" value="1"/>
</dbReference>
<feature type="compositionally biased region" description="Polar residues" evidence="3">
    <location>
        <begin position="10"/>
        <end position="19"/>
    </location>
</feature>
<dbReference type="PANTHER" id="PTHR48025:SF1">
    <property type="entry name" value="RRM DOMAIN-CONTAINING PROTEIN"/>
    <property type="match status" value="1"/>
</dbReference>
<sequence>MSRAGRAETTLPSVATFDSSPKAKPRSPAKTPAAQKGHKVILSGSTVVGRSRKHSGHESSPDDGSNELELDPTTSEFVPGTRQQQPKPPQGSSGRKHHCSTEAAISERRRIYIGNLDFTLDRDNIAGLLGEYDVYKPECCCIYVPPPSLRKNPKTKDEHRNRGYCFATFTDSESATAAMQALDHIEFAGRKLVCRCCLPKGVPYNEHLKRSDFIEQRGVLEFLPQPPPPQDDSEGEDQQHFPLPESCFPHNASHMSSYGGSNPNRRPKSDRHHHYHHYHSVGSARQQHQEHPERPGHSRSLHHRYQQRKYDRFLVQPTYTPYDHYPRCYDDPHGVAGQPQVMIPEPIMSMPKYYPDPCSDHRAVLLDSFKQDAAVEANDGGIDFEMDYLDVYKPPADSSHASGRTVELLNLAPVPGCYRGFKAFIEKLLEKTECNVTGVSEAIYQYDPHRPLFPLRPCPPEVAHNCPLFYCYVQLATKEQAKRAFKELNGMKIFHGGDIRQYRVNMEWNLPGSG</sequence>
<keyword evidence="1 2" id="KW-0694">RNA-binding</keyword>
<reference evidence="5 6" key="1">
    <citation type="submission" date="2023-01" db="EMBL/GenBank/DDBJ databases">
        <title>Analysis of 21 Apiospora genomes using comparative genomics revels a genus with tremendous synthesis potential of carbohydrate active enzymes and secondary metabolites.</title>
        <authorList>
            <person name="Sorensen T."/>
        </authorList>
    </citation>
    <scope>NUCLEOTIDE SEQUENCE [LARGE SCALE GENOMIC DNA]</scope>
    <source>
        <strain evidence="5 6">CBS 117206</strain>
    </source>
</reference>
<dbReference type="InterPro" id="IPR035979">
    <property type="entry name" value="RBD_domain_sf"/>
</dbReference>